<dbReference type="InterPro" id="IPR000644">
    <property type="entry name" value="CBS_dom"/>
</dbReference>
<dbReference type="PANTHER" id="PTHR43080">
    <property type="entry name" value="CBS DOMAIN-CONTAINING PROTEIN CBSX3, MITOCHONDRIAL"/>
    <property type="match status" value="1"/>
</dbReference>
<evidence type="ECO:0000256" key="1">
    <source>
        <dbReference type="ARBA" id="ARBA00023122"/>
    </source>
</evidence>
<sequence>MSDSFKMDNLPFSLLDEREQALMNNHLDIAYFQKGETIIEAGKPPEGVFIIFKGRVAESDVTEIDEKGIPQSSNVFVHYEDEDYFGGWSALHGTAIHNFIAVEETICHLLPTKVLLELMSSNHLFADYFQQNLTAKREIVAQHGQSQDMAEFMLARINDGTIREPLIVPEGTNLHEATRLMREMKADCVLAKKKNRYGMVTGTDLLDAVVLKGMSLDADVSDIASYRLITAEPDDYLFNALILMTRQQIERVVVMRGPEELVGIVELTDVLSHFSSHSHVIGLRVERAQSIEELREAALGLTDLIKALISTGVKIRFTMELLAAMNGRIISKLFDLIIPNDVRPHVCLIVMGSEGRGEQIMKTDQDNALLVRDGLEWSKLTETMRLFSETLISFGFPPCPGNIMVSNPEWVNSIDSWTRKLTRWSQNCDGVSVMNLAIAVDGKPIAGNIALFKVARNAFLRSIRNNDIFFSHFAKAALNFDTPLTFFGNLKDKGQLDIKKGGIFPIVHGIRTMALEERILETNTFKRIEALVEMGQIPRIVGDNLMEALSLFIQVRLKQQIQRVEASENGLDKTPNAIDLQRLNKLERDLLRDALRIVKDFKKFLSTRYHIGS</sequence>
<dbReference type="SUPFAM" id="SSF51206">
    <property type="entry name" value="cAMP-binding domain-like"/>
    <property type="match status" value="1"/>
</dbReference>
<accession>A0A5A9W738</accession>
<protein>
    <submittedName>
        <fullName evidence="5">Cyclic nucleotide-binding/CBS domain-containing protein</fullName>
    </submittedName>
</protein>
<dbReference type="InterPro" id="IPR000595">
    <property type="entry name" value="cNMP-bd_dom"/>
</dbReference>
<dbReference type="CDD" id="cd00038">
    <property type="entry name" value="CAP_ED"/>
    <property type="match status" value="1"/>
</dbReference>
<dbReference type="PROSITE" id="PS50042">
    <property type="entry name" value="CNMP_BINDING_3"/>
    <property type="match status" value="1"/>
</dbReference>
<comment type="caution">
    <text evidence="5">The sequence shown here is derived from an EMBL/GenBank/DDBJ whole genome shotgun (WGS) entry which is preliminary data.</text>
</comment>
<proteinExistence type="predicted"/>
<dbReference type="RefSeq" id="WP_149389860.1">
    <property type="nucleotide sequence ID" value="NZ_SMRS01000001.1"/>
</dbReference>
<evidence type="ECO:0000313" key="5">
    <source>
        <dbReference type="EMBL" id="KAA0876610.1"/>
    </source>
</evidence>
<dbReference type="OrthoDB" id="9808528at2"/>
<dbReference type="InterPro" id="IPR046342">
    <property type="entry name" value="CBS_dom_sf"/>
</dbReference>
<keyword evidence="1 2" id="KW-0129">CBS domain</keyword>
<dbReference type="InterPro" id="IPR014710">
    <property type="entry name" value="RmlC-like_jellyroll"/>
</dbReference>
<dbReference type="PROSITE" id="PS51371">
    <property type="entry name" value="CBS"/>
    <property type="match status" value="1"/>
</dbReference>
<dbReference type="Pfam" id="PF00571">
    <property type="entry name" value="CBS"/>
    <property type="match status" value="1"/>
</dbReference>
<evidence type="ECO:0000259" key="3">
    <source>
        <dbReference type="PROSITE" id="PS50042"/>
    </source>
</evidence>
<dbReference type="GO" id="GO:0008773">
    <property type="term" value="F:[protein-PII] uridylyltransferase activity"/>
    <property type="evidence" value="ECO:0007669"/>
    <property type="project" value="InterPro"/>
</dbReference>
<dbReference type="CDD" id="cd05401">
    <property type="entry name" value="NT_GlnE_GlnD_like"/>
    <property type="match status" value="1"/>
</dbReference>
<dbReference type="PANTHER" id="PTHR43080:SF2">
    <property type="entry name" value="CBS DOMAIN-CONTAINING PROTEIN"/>
    <property type="match status" value="1"/>
</dbReference>
<dbReference type="Pfam" id="PF10335">
    <property type="entry name" value="DUF294_C"/>
    <property type="match status" value="1"/>
</dbReference>
<name>A0A5A9W738_9GAMM</name>
<dbReference type="Pfam" id="PF03445">
    <property type="entry name" value="DUF294"/>
    <property type="match status" value="1"/>
</dbReference>
<dbReference type="InterPro" id="IPR051257">
    <property type="entry name" value="Diverse_CBS-Domain"/>
</dbReference>
<keyword evidence="6" id="KW-1185">Reference proteome</keyword>
<dbReference type="Gene3D" id="2.60.120.10">
    <property type="entry name" value="Jelly Rolls"/>
    <property type="match status" value="1"/>
</dbReference>
<dbReference type="InterPro" id="IPR018821">
    <property type="entry name" value="DUF294_put_nucleoTrafse_sb-bd"/>
</dbReference>
<evidence type="ECO:0000256" key="2">
    <source>
        <dbReference type="PROSITE-ProRule" id="PRU00703"/>
    </source>
</evidence>
<dbReference type="CDD" id="cd04589">
    <property type="entry name" value="CBS_pair_CAP-ED_NT_Pol-beta-like_DUF294_assoc"/>
    <property type="match status" value="1"/>
</dbReference>
<gene>
    <name evidence="5" type="ORF">E1H14_02510</name>
</gene>
<feature type="domain" description="Cyclic nucleotide-binding" evidence="3">
    <location>
        <begin position="11"/>
        <end position="94"/>
    </location>
</feature>
<dbReference type="AlphaFoldDB" id="A0A5A9W738"/>
<dbReference type="InterPro" id="IPR018490">
    <property type="entry name" value="cNMP-bd_dom_sf"/>
</dbReference>
<feature type="domain" description="CBS" evidence="4">
    <location>
        <begin position="224"/>
        <end position="281"/>
    </location>
</feature>
<dbReference type="SMART" id="SM00116">
    <property type="entry name" value="CBS"/>
    <property type="match status" value="2"/>
</dbReference>
<organism evidence="5 6">
    <name type="scientific">Nitrincola tapanii</name>
    <dbReference type="NCBI Taxonomy" id="1708751"/>
    <lineage>
        <taxon>Bacteria</taxon>
        <taxon>Pseudomonadati</taxon>
        <taxon>Pseudomonadota</taxon>
        <taxon>Gammaproteobacteria</taxon>
        <taxon>Oceanospirillales</taxon>
        <taxon>Oceanospirillaceae</taxon>
        <taxon>Nitrincola</taxon>
    </lineage>
</organism>
<evidence type="ECO:0000259" key="4">
    <source>
        <dbReference type="PROSITE" id="PS51371"/>
    </source>
</evidence>
<reference evidence="5 6" key="1">
    <citation type="submission" date="2019-03" db="EMBL/GenBank/DDBJ databases">
        <title>Nitrincola sp. nov. isolated from an Indian soda lake.</title>
        <authorList>
            <person name="Joshi A."/>
            <person name="Thite S.V."/>
            <person name="Joseph N."/>
            <person name="Dhotre D."/>
            <person name="Moorthy M."/>
            <person name="Shouche Y.S."/>
        </authorList>
    </citation>
    <scope>NUCLEOTIDE SEQUENCE [LARGE SCALE GENOMIC DNA]</scope>
    <source>
        <strain evidence="5 6">MEB193</strain>
    </source>
</reference>
<dbReference type="Proteomes" id="UP000325302">
    <property type="component" value="Unassembled WGS sequence"/>
</dbReference>
<dbReference type="Gene3D" id="3.10.580.10">
    <property type="entry name" value="CBS-domain"/>
    <property type="match status" value="1"/>
</dbReference>
<dbReference type="EMBL" id="SMRS01000001">
    <property type="protein sequence ID" value="KAA0876610.1"/>
    <property type="molecule type" value="Genomic_DNA"/>
</dbReference>
<dbReference type="InterPro" id="IPR005105">
    <property type="entry name" value="GlnD_Uridyltrans_N"/>
</dbReference>
<evidence type="ECO:0000313" key="6">
    <source>
        <dbReference type="Proteomes" id="UP000325302"/>
    </source>
</evidence>
<dbReference type="SUPFAM" id="SSF54631">
    <property type="entry name" value="CBS-domain pair"/>
    <property type="match status" value="1"/>
</dbReference>
<dbReference type="Pfam" id="PF00027">
    <property type="entry name" value="cNMP_binding"/>
    <property type="match status" value="1"/>
</dbReference>